<accession>U1PNS9</accession>
<evidence type="ECO:0000313" key="3">
    <source>
        <dbReference type="Proteomes" id="UP000030710"/>
    </source>
</evidence>
<dbReference type="STRING" id="1238425.J07HQW2_00355"/>
<protein>
    <submittedName>
        <fullName evidence="2">Uncharacterized protein</fullName>
    </submittedName>
</protein>
<gene>
    <name evidence="2" type="ORF">J07HQW2_00355</name>
</gene>
<feature type="compositionally biased region" description="Basic and acidic residues" evidence="1">
    <location>
        <begin position="1"/>
        <end position="22"/>
    </location>
</feature>
<evidence type="ECO:0000313" key="2">
    <source>
        <dbReference type="EMBL" id="ERG93921.1"/>
    </source>
</evidence>
<reference evidence="2 3" key="1">
    <citation type="journal article" date="2013" name="PLoS ONE">
        <title>Assembly-driven community genomics of a hypersaline microbial ecosystem.</title>
        <authorList>
            <person name="Podell S."/>
            <person name="Ugalde J.A."/>
            <person name="Narasingarao P."/>
            <person name="Banfield J.F."/>
            <person name="Heidelberg K.B."/>
            <person name="Allen E.E."/>
        </authorList>
    </citation>
    <scope>NUCLEOTIDE SEQUENCE [LARGE SCALE GENOMIC DNA]</scope>
    <source>
        <strain evidence="3">J07HQW2</strain>
    </source>
</reference>
<feature type="region of interest" description="Disordered" evidence="1">
    <location>
        <begin position="1"/>
        <end position="32"/>
    </location>
</feature>
<dbReference type="Proteomes" id="UP000030710">
    <property type="component" value="Unassembled WGS sequence"/>
</dbReference>
<organism evidence="2 3">
    <name type="scientific">Haloquadratum walsbyi J07HQW2</name>
    <dbReference type="NCBI Taxonomy" id="1238425"/>
    <lineage>
        <taxon>Archaea</taxon>
        <taxon>Methanobacteriati</taxon>
        <taxon>Methanobacteriota</taxon>
        <taxon>Stenosarchaea group</taxon>
        <taxon>Halobacteria</taxon>
        <taxon>Halobacteriales</taxon>
        <taxon>Haloferacaceae</taxon>
        <taxon>Haloquadratum</taxon>
    </lineage>
</organism>
<dbReference type="AlphaFoldDB" id="U1PNS9"/>
<name>U1PNS9_9EURY</name>
<sequence length="47" mass="5209">MKKHGIESRGLSEARTDGDIEPLKSQTESVTESRLLHCCHPVAVAYQ</sequence>
<evidence type="ECO:0000256" key="1">
    <source>
        <dbReference type="SAM" id="MobiDB-lite"/>
    </source>
</evidence>
<proteinExistence type="predicted"/>
<dbReference type="EMBL" id="KE356561">
    <property type="protein sequence ID" value="ERG93921.1"/>
    <property type="molecule type" value="Genomic_DNA"/>
</dbReference>
<dbReference type="HOGENOM" id="CLU_3163059_0_0_2"/>